<sequence length="505" mass="54790">MDGAGAAAALTRRIAGVETEYGITCTLDGERRLGPDEIARFMFRPVIEEFGATNIFTANAGRLYLDVGSHPEFATAECDSVSQLVAHDRAGEMLLDDLAERAEKGLVGEDIGGKVFLFKNNVDSAGNSYGCHENYLVGRGMGLKALSKLLLPFLVTRQLLCGAGKIARPYPGSPYEDEPEQYCFSQRADHVWDGVSSATTRSRPIINTRDEPHADSTRFRRLHVIVGDSNMSETTTALKLGSTQLVLEMIEARVELPDFEVANEIKAIRLVSRDMTGTAQIPLRAGAAKEEASALEIQRAYLSAATAWLEQRDDTRGGTPTEELARLVELWGRVLDAVESGNWSTIDRDIDWAIKWSLLRRFMDRGLDIADPKLAQIDLAYHDIRPGRGIFRALEARGSVSRWVTDAAIEEAKANPPATTRAVLRGRFLAAARAVGAATVVDWTHLKVSGEDPQMVVVDDPFATADAEVDALVAHLESLGTTSDGAATEGTTEETTEGTTEGNAG</sequence>
<dbReference type="RefSeq" id="WP_168937393.1">
    <property type="nucleotide sequence ID" value="NZ_JABAGA010000001.1"/>
</dbReference>
<dbReference type="GO" id="GO:0070490">
    <property type="term" value="P:protein pupylation"/>
    <property type="evidence" value="ECO:0007669"/>
    <property type="project" value="UniProtKB-UniRule"/>
</dbReference>
<comment type="miscellaneous">
    <text evidence="7">The reaction mechanism probably proceeds via the activation of Pup by phosphorylation of its C-terminal glutamate, which is then subject to nucleophilic attack by the substrate lysine, resulting in an isopeptide bond and the release of phosphate as a good leaving group.</text>
</comment>
<feature type="region of interest" description="Disordered" evidence="10">
    <location>
        <begin position="480"/>
        <end position="505"/>
    </location>
</feature>
<feature type="binding site" evidence="7">
    <location>
        <position position="72"/>
    </location>
    <ligand>
        <name>Mg(2+)</name>
        <dbReference type="ChEBI" id="CHEBI:18420"/>
    </ligand>
</feature>
<feature type="binding site" evidence="7">
    <location>
        <position position="443"/>
    </location>
    <ligand>
        <name>ATP</name>
        <dbReference type="ChEBI" id="CHEBI:30616"/>
    </ligand>
</feature>
<reference evidence="11 12" key="1">
    <citation type="submission" date="2020-04" db="EMBL/GenBank/DDBJ databases">
        <authorList>
            <person name="Hitch T.C.A."/>
            <person name="Wylensek D."/>
            <person name="Clavel T."/>
        </authorList>
    </citation>
    <scope>NUCLEOTIDE SEQUENCE [LARGE SCALE GENOMIC DNA]</scope>
    <source>
        <strain evidence="11 12">BL-383-APC-2I</strain>
    </source>
</reference>
<feature type="active site" description="Proton acceptor" evidence="7 9">
    <location>
        <position position="66"/>
    </location>
</feature>
<dbReference type="HAMAP" id="MF_02111">
    <property type="entry name" value="Pup_ligase"/>
    <property type="match status" value="1"/>
</dbReference>
<comment type="similarity">
    <text evidence="7">Belongs to the Pup ligase/Pup deamidase family. Pup-conjugating enzyme subfamily.</text>
</comment>
<protein>
    <recommendedName>
        <fullName evidence="7 8">Pup--protein ligase</fullName>
        <ecNumber evidence="7 8">6.3.1.19</ecNumber>
    </recommendedName>
    <alternativeName>
        <fullName evidence="7">Proteasome accessory factor A</fullName>
    </alternativeName>
    <alternativeName>
        <fullName evidence="7">Pup-conjugating enzyme</fullName>
    </alternativeName>
</protein>
<dbReference type="Proteomes" id="UP000589552">
    <property type="component" value="Unassembled WGS sequence"/>
</dbReference>
<evidence type="ECO:0000256" key="1">
    <source>
        <dbReference type="ARBA" id="ARBA00022598"/>
    </source>
</evidence>
<dbReference type="EMBL" id="JABAGA010000001">
    <property type="protein sequence ID" value="NMF08094.1"/>
    <property type="molecule type" value="Genomic_DNA"/>
</dbReference>
<organism evidence="11 12">
    <name type="scientific">Corynebacterium xerosis</name>
    <dbReference type="NCBI Taxonomy" id="1725"/>
    <lineage>
        <taxon>Bacteria</taxon>
        <taxon>Bacillati</taxon>
        <taxon>Actinomycetota</taxon>
        <taxon>Actinomycetes</taxon>
        <taxon>Mycobacteriales</taxon>
        <taxon>Corynebacteriaceae</taxon>
        <taxon>Corynebacterium</taxon>
    </lineage>
</organism>
<evidence type="ECO:0000256" key="3">
    <source>
        <dbReference type="ARBA" id="ARBA00022741"/>
    </source>
</evidence>
<evidence type="ECO:0000256" key="5">
    <source>
        <dbReference type="ARBA" id="ARBA00022840"/>
    </source>
</evidence>
<dbReference type="GO" id="GO:0019941">
    <property type="term" value="P:modification-dependent protein catabolic process"/>
    <property type="evidence" value="ECO:0007669"/>
    <property type="project" value="UniProtKB-UniRule"/>
</dbReference>
<keyword evidence="2 7" id="KW-0479">Metal-binding</keyword>
<dbReference type="GO" id="GO:0016879">
    <property type="term" value="F:ligase activity, forming carbon-nitrogen bonds"/>
    <property type="evidence" value="ECO:0007669"/>
    <property type="project" value="UniProtKB-UniRule"/>
</dbReference>
<comment type="catalytic activity">
    <reaction evidence="7">
        <text>ATP + [prokaryotic ubiquitin-like protein]-L-glutamate + [protein]-L-lysine = ADP + phosphate + N(6)-([prokaryotic ubiquitin-like protein]-gamma-L-glutamyl)-[protein]-L-lysine.</text>
        <dbReference type="EC" id="6.3.1.19"/>
    </reaction>
</comment>
<dbReference type="Pfam" id="PF03136">
    <property type="entry name" value="Pup_ligase"/>
    <property type="match status" value="1"/>
</dbReference>
<comment type="caution">
    <text evidence="11">The sequence shown here is derived from an EMBL/GenBank/DDBJ whole genome shotgun (WGS) entry which is preliminary data.</text>
</comment>
<evidence type="ECO:0000313" key="12">
    <source>
        <dbReference type="Proteomes" id="UP000589552"/>
    </source>
</evidence>
<keyword evidence="1 7" id="KW-0436">Ligase</keyword>
<dbReference type="InterPro" id="IPR004347">
    <property type="entry name" value="Pup_ligase/deamidase"/>
</dbReference>
<dbReference type="UniPathway" id="UPA00998"/>
<evidence type="ECO:0000256" key="7">
    <source>
        <dbReference type="HAMAP-Rule" id="MF_02111"/>
    </source>
</evidence>
<evidence type="ECO:0000256" key="2">
    <source>
        <dbReference type="ARBA" id="ARBA00022723"/>
    </source>
</evidence>
<keyword evidence="6 7" id="KW-0460">Magnesium</keyword>
<evidence type="ECO:0000256" key="4">
    <source>
        <dbReference type="ARBA" id="ARBA00022786"/>
    </source>
</evidence>
<comment type="function">
    <text evidence="7">Catalyzes the covalent attachment of the prokaryotic ubiquitin-like protein modifier Pup to the proteasomal substrate proteins, thereby targeting them for proteasomal degradation. This tagging system is termed pupylation. The ligation reaction involves the side-chain carboxylate of the C-terminal glutamate of Pup and the side-chain amino group of a substrate lysine.</text>
</comment>
<keyword evidence="5 7" id="KW-0067">ATP-binding</keyword>
<keyword evidence="3 7" id="KW-0547">Nucleotide-binding</keyword>
<evidence type="ECO:0000256" key="6">
    <source>
        <dbReference type="ARBA" id="ARBA00022842"/>
    </source>
</evidence>
<dbReference type="PIRSF" id="PIRSF018077">
    <property type="entry name" value="UCP018077"/>
    <property type="match status" value="1"/>
</dbReference>
<dbReference type="EC" id="6.3.1.19" evidence="7 8"/>
<feature type="binding site" evidence="7">
    <location>
        <position position="62"/>
    </location>
    <ligand>
        <name>ATP</name>
        <dbReference type="ChEBI" id="CHEBI:30616"/>
    </ligand>
</feature>
<dbReference type="GO" id="GO:0005524">
    <property type="term" value="F:ATP binding"/>
    <property type="evidence" value="ECO:0007669"/>
    <property type="project" value="UniProtKB-UniRule"/>
</dbReference>
<dbReference type="GO" id="GO:0010498">
    <property type="term" value="P:proteasomal protein catabolic process"/>
    <property type="evidence" value="ECO:0007669"/>
    <property type="project" value="UniProtKB-UniRule"/>
</dbReference>
<dbReference type="GO" id="GO:0019787">
    <property type="term" value="F:ubiquitin-like protein transferase activity"/>
    <property type="evidence" value="ECO:0007669"/>
    <property type="project" value="UniProtKB-UniRule"/>
</dbReference>
<feature type="binding site" evidence="7">
    <location>
        <position position="75"/>
    </location>
    <ligand>
        <name>ATP</name>
        <dbReference type="ChEBI" id="CHEBI:30616"/>
    </ligand>
</feature>
<comment type="pathway">
    <text evidence="7">Protein degradation; proteasomal Pup-dependent pathway.</text>
</comment>
<keyword evidence="4 7" id="KW-0833">Ubl conjugation pathway</keyword>
<proteinExistence type="inferred from homology"/>
<dbReference type="AlphaFoldDB" id="A0A7X9SU53"/>
<gene>
    <name evidence="7 11" type="primary">pafA</name>
    <name evidence="11" type="ORF">HF852_00455</name>
</gene>
<evidence type="ECO:0000256" key="8">
    <source>
        <dbReference type="NCBIfam" id="TIGR03686"/>
    </source>
</evidence>
<name>A0A7X9SU53_9CORY</name>
<feature type="compositionally biased region" description="Low complexity" evidence="10">
    <location>
        <begin position="480"/>
        <end position="490"/>
    </location>
</feature>
<feature type="binding site" evidence="7">
    <location>
        <position position="18"/>
    </location>
    <ligand>
        <name>Mg(2+)</name>
        <dbReference type="ChEBI" id="CHEBI:18420"/>
    </ligand>
</feature>
<dbReference type="NCBIfam" id="TIGR03686">
    <property type="entry name" value="pupylate_PafA"/>
    <property type="match status" value="1"/>
</dbReference>
<dbReference type="PANTHER" id="PTHR42307">
    <property type="entry name" value="PUP DEAMIDASE/DEPUPYLASE"/>
    <property type="match status" value="1"/>
</dbReference>
<feature type="binding site" evidence="7">
    <location>
        <position position="64"/>
    </location>
    <ligand>
        <name>Mg(2+)</name>
        <dbReference type="ChEBI" id="CHEBI:18420"/>
    </ligand>
</feature>
<dbReference type="InterPro" id="IPR022279">
    <property type="entry name" value="Pup_ligase"/>
</dbReference>
<dbReference type="PANTHER" id="PTHR42307:SF3">
    <property type="entry name" value="PUP--PROTEIN LIGASE"/>
    <property type="match status" value="1"/>
</dbReference>
<comment type="pathway">
    <text evidence="7">Protein modification; protein pupylation.</text>
</comment>
<evidence type="ECO:0000256" key="10">
    <source>
        <dbReference type="SAM" id="MobiDB-lite"/>
    </source>
</evidence>
<evidence type="ECO:0000313" key="11">
    <source>
        <dbReference type="EMBL" id="NMF08094.1"/>
    </source>
</evidence>
<dbReference type="UniPathway" id="UPA00997"/>
<accession>A0A7X9SU53</accession>
<evidence type="ECO:0000256" key="9">
    <source>
        <dbReference type="PIRSR" id="PIRSR018077-1"/>
    </source>
</evidence>
<dbReference type="GO" id="GO:0000287">
    <property type="term" value="F:magnesium ion binding"/>
    <property type="evidence" value="ECO:0007669"/>
    <property type="project" value="UniProtKB-UniRule"/>
</dbReference>